<dbReference type="AlphaFoldDB" id="A0A5N5X9V1"/>
<dbReference type="Gene3D" id="3.10.350.10">
    <property type="entry name" value="LysM domain"/>
    <property type="match status" value="1"/>
</dbReference>
<keyword evidence="3" id="KW-0732">Signal</keyword>
<dbReference type="PROSITE" id="PS51782">
    <property type="entry name" value="LYSM"/>
    <property type="match status" value="1"/>
</dbReference>
<sequence length="95" mass="10466">MLACSNLWLAYYVCVHVPGATTTSSTPKLTSTVLKPQMSGIVDNCKKYYQLKSGDSCSSINSAAGITLEQFRSWNTQIDATYGNFCVIYYVYIGI</sequence>
<dbReference type="Proteomes" id="UP000326565">
    <property type="component" value="Unassembled WGS sequence"/>
</dbReference>
<feature type="signal peptide" evidence="3">
    <location>
        <begin position="1"/>
        <end position="22"/>
    </location>
</feature>
<dbReference type="Pfam" id="PF01476">
    <property type="entry name" value="LysM"/>
    <property type="match status" value="1"/>
</dbReference>
<keyword evidence="1" id="KW-0147">Chitin-binding</keyword>
<dbReference type="PANTHER" id="PTHR34997:SF18">
    <property type="entry name" value="LYSM DOMAIN-CONTAINING PROTEIN"/>
    <property type="match status" value="1"/>
</dbReference>
<feature type="domain" description="LysM" evidence="4">
    <location>
        <begin position="47"/>
        <end position="93"/>
    </location>
</feature>
<name>A0A5N5X9V1_9EURO</name>
<dbReference type="InterPro" id="IPR018392">
    <property type="entry name" value="LysM"/>
</dbReference>
<evidence type="ECO:0000256" key="1">
    <source>
        <dbReference type="ARBA" id="ARBA00022669"/>
    </source>
</evidence>
<keyword evidence="2" id="KW-0843">Virulence</keyword>
<dbReference type="OrthoDB" id="5985073at2759"/>
<accession>A0A5N5X9V1</accession>
<feature type="chain" id="PRO_5024877270" description="LysM domain-containing protein" evidence="3">
    <location>
        <begin position="23"/>
        <end position="95"/>
    </location>
</feature>
<dbReference type="InterPro" id="IPR052210">
    <property type="entry name" value="LysM1-like"/>
</dbReference>
<dbReference type="GO" id="GO:0008061">
    <property type="term" value="F:chitin binding"/>
    <property type="evidence" value="ECO:0007669"/>
    <property type="project" value="UniProtKB-KW"/>
</dbReference>
<evidence type="ECO:0000259" key="4">
    <source>
        <dbReference type="PROSITE" id="PS51782"/>
    </source>
</evidence>
<evidence type="ECO:0000313" key="5">
    <source>
        <dbReference type="EMBL" id="KAB8076112.1"/>
    </source>
</evidence>
<evidence type="ECO:0000313" key="6">
    <source>
        <dbReference type="Proteomes" id="UP000326565"/>
    </source>
</evidence>
<dbReference type="PANTHER" id="PTHR34997">
    <property type="entry name" value="AM15"/>
    <property type="match status" value="1"/>
</dbReference>
<dbReference type="EMBL" id="ML732185">
    <property type="protein sequence ID" value="KAB8076112.1"/>
    <property type="molecule type" value="Genomic_DNA"/>
</dbReference>
<organism evidence="5 6">
    <name type="scientific">Aspergillus leporis</name>
    <dbReference type="NCBI Taxonomy" id="41062"/>
    <lineage>
        <taxon>Eukaryota</taxon>
        <taxon>Fungi</taxon>
        <taxon>Dikarya</taxon>
        <taxon>Ascomycota</taxon>
        <taxon>Pezizomycotina</taxon>
        <taxon>Eurotiomycetes</taxon>
        <taxon>Eurotiomycetidae</taxon>
        <taxon>Eurotiales</taxon>
        <taxon>Aspergillaceae</taxon>
        <taxon>Aspergillus</taxon>
        <taxon>Aspergillus subgen. Circumdati</taxon>
    </lineage>
</organism>
<protein>
    <recommendedName>
        <fullName evidence="4">LysM domain-containing protein</fullName>
    </recommendedName>
</protein>
<evidence type="ECO:0000256" key="3">
    <source>
        <dbReference type="SAM" id="SignalP"/>
    </source>
</evidence>
<evidence type="ECO:0000256" key="2">
    <source>
        <dbReference type="ARBA" id="ARBA00023026"/>
    </source>
</evidence>
<dbReference type="InterPro" id="IPR036779">
    <property type="entry name" value="LysM_dom_sf"/>
</dbReference>
<dbReference type="SUPFAM" id="SSF54106">
    <property type="entry name" value="LysM domain"/>
    <property type="match status" value="1"/>
</dbReference>
<proteinExistence type="predicted"/>
<reference evidence="5 6" key="1">
    <citation type="submission" date="2019-04" db="EMBL/GenBank/DDBJ databases">
        <title>Friends and foes A comparative genomics study of 23 Aspergillus species from section Flavi.</title>
        <authorList>
            <consortium name="DOE Joint Genome Institute"/>
            <person name="Kjaerbolling I."/>
            <person name="Vesth T."/>
            <person name="Frisvad J.C."/>
            <person name="Nybo J.L."/>
            <person name="Theobald S."/>
            <person name="Kildgaard S."/>
            <person name="Isbrandt T."/>
            <person name="Kuo A."/>
            <person name="Sato A."/>
            <person name="Lyhne E.K."/>
            <person name="Kogle M.E."/>
            <person name="Wiebenga A."/>
            <person name="Kun R.S."/>
            <person name="Lubbers R.J."/>
            <person name="Makela M.R."/>
            <person name="Barry K."/>
            <person name="Chovatia M."/>
            <person name="Clum A."/>
            <person name="Daum C."/>
            <person name="Haridas S."/>
            <person name="He G."/>
            <person name="LaButti K."/>
            <person name="Lipzen A."/>
            <person name="Mondo S."/>
            <person name="Riley R."/>
            <person name="Salamov A."/>
            <person name="Simmons B.A."/>
            <person name="Magnuson J.K."/>
            <person name="Henrissat B."/>
            <person name="Mortensen U.H."/>
            <person name="Larsen T.O."/>
            <person name="Devries R.P."/>
            <person name="Grigoriev I.V."/>
            <person name="Machida M."/>
            <person name="Baker S.E."/>
            <person name="Andersen M.R."/>
        </authorList>
    </citation>
    <scope>NUCLEOTIDE SEQUENCE [LARGE SCALE GENOMIC DNA]</scope>
    <source>
        <strain evidence="5 6">CBS 151.66</strain>
    </source>
</reference>
<dbReference type="CDD" id="cd00118">
    <property type="entry name" value="LysM"/>
    <property type="match status" value="1"/>
</dbReference>
<gene>
    <name evidence="5" type="ORF">BDV29DRAFT_170800</name>
</gene>
<keyword evidence="6" id="KW-1185">Reference proteome</keyword>